<feature type="compositionally biased region" description="Basic residues" evidence="1">
    <location>
        <begin position="306"/>
        <end position="315"/>
    </location>
</feature>
<evidence type="ECO:0000313" key="3">
    <source>
        <dbReference type="EMBL" id="RNA34738.1"/>
    </source>
</evidence>
<sequence>MNFKVFLLVDFFIVFSKFLLNIFKQNGATLKVASTLRIFYSLSIFLIYLDFITSELFIIQSVHFPDTYDLNNKNEALNDLNQPKSIDEIIDLINKSRKRDLTDWIFAEHYDPKTLVQILQQTSFTHPHVDSYYNRRDDSLMLIFSNPYDETTLSNHQEWAIKLHSNVGFRNYLEKIYDMIIDWTRDEEAKYQASLVAKEVDKFWAQSLESIPKESASRSTSPSKKRTPSPKDKKKSLVNQNVAISPTNADPDYINTNFVSHNSLKAWKMEQDKLGEVSGKIPKVKSPRAKSGSKSKSKSPEVKKDAAKRKNSKSPRSRDGSAKTKKTSPQRDSKTKEQAEKPPSPKAQKANQPFIGYQVGNNMVYVKSHLSHMFPYSGALIKTERVSLKTESNLFVTSSVIKDGNTYSIHLVDPKDNDKADTDKNTSYTCFTSVFKDGLSLSITTPISYQGDTSFFRIIYPAKSNGHSNLKIVQQNVSADSNFVPPKLSPCKNSTSLQSTKCFRKSSKLNCTIGKDQIWVIQSLYQLIHLAEQFLDTQESI</sequence>
<feature type="transmembrane region" description="Helical" evidence="2">
    <location>
        <begin position="6"/>
        <end position="23"/>
    </location>
</feature>
<organism evidence="3 4">
    <name type="scientific">Brachionus plicatilis</name>
    <name type="common">Marine rotifer</name>
    <name type="synonym">Brachionus muelleri</name>
    <dbReference type="NCBI Taxonomy" id="10195"/>
    <lineage>
        <taxon>Eukaryota</taxon>
        <taxon>Metazoa</taxon>
        <taxon>Spiralia</taxon>
        <taxon>Gnathifera</taxon>
        <taxon>Rotifera</taxon>
        <taxon>Eurotatoria</taxon>
        <taxon>Monogononta</taxon>
        <taxon>Pseudotrocha</taxon>
        <taxon>Ploima</taxon>
        <taxon>Brachionidae</taxon>
        <taxon>Brachionus</taxon>
    </lineage>
</organism>
<keyword evidence="2" id="KW-0472">Membrane</keyword>
<comment type="caution">
    <text evidence="3">The sequence shown here is derived from an EMBL/GenBank/DDBJ whole genome shotgun (WGS) entry which is preliminary data.</text>
</comment>
<feature type="compositionally biased region" description="Basic and acidic residues" evidence="1">
    <location>
        <begin position="329"/>
        <end position="340"/>
    </location>
</feature>
<dbReference type="PANTHER" id="PTHR21963:SF1">
    <property type="entry name" value="SPERM-ASSOCIATED ANTIGEN 17"/>
    <property type="match status" value="1"/>
</dbReference>
<dbReference type="PANTHER" id="PTHR21963">
    <property type="entry name" value="PF6"/>
    <property type="match status" value="1"/>
</dbReference>
<dbReference type="GO" id="GO:0005576">
    <property type="term" value="C:extracellular region"/>
    <property type="evidence" value="ECO:0007669"/>
    <property type="project" value="GOC"/>
</dbReference>
<evidence type="ECO:0000256" key="2">
    <source>
        <dbReference type="SAM" id="Phobius"/>
    </source>
</evidence>
<dbReference type="EMBL" id="REGN01001424">
    <property type="protein sequence ID" value="RNA34738.1"/>
    <property type="molecule type" value="Genomic_DNA"/>
</dbReference>
<dbReference type="GO" id="GO:1904158">
    <property type="term" value="P:axonemal central apparatus assembly"/>
    <property type="evidence" value="ECO:0007669"/>
    <property type="project" value="TreeGrafter"/>
</dbReference>
<feature type="compositionally biased region" description="Basic residues" evidence="1">
    <location>
        <begin position="282"/>
        <end position="297"/>
    </location>
</feature>
<dbReference type="GO" id="GO:0003351">
    <property type="term" value="P:epithelial cilium movement involved in extracellular fluid movement"/>
    <property type="evidence" value="ECO:0007669"/>
    <property type="project" value="TreeGrafter"/>
</dbReference>
<proteinExistence type="predicted"/>
<feature type="transmembrane region" description="Helical" evidence="2">
    <location>
        <begin position="35"/>
        <end position="59"/>
    </location>
</feature>
<dbReference type="OrthoDB" id="10257153at2759"/>
<keyword evidence="2" id="KW-1133">Transmembrane helix</keyword>
<keyword evidence="2" id="KW-0812">Transmembrane</keyword>
<dbReference type="Proteomes" id="UP000276133">
    <property type="component" value="Unassembled WGS sequence"/>
</dbReference>
<evidence type="ECO:0000313" key="4">
    <source>
        <dbReference type="Proteomes" id="UP000276133"/>
    </source>
</evidence>
<keyword evidence="4" id="KW-1185">Reference proteome</keyword>
<feature type="region of interest" description="Disordered" evidence="1">
    <location>
        <begin position="214"/>
        <end position="239"/>
    </location>
</feature>
<accession>A0A3M7SGL7</accession>
<reference evidence="3 4" key="1">
    <citation type="journal article" date="2018" name="Sci. Rep.">
        <title>Genomic signatures of local adaptation to the degree of environmental predictability in rotifers.</title>
        <authorList>
            <person name="Franch-Gras L."/>
            <person name="Hahn C."/>
            <person name="Garcia-Roger E.M."/>
            <person name="Carmona M.J."/>
            <person name="Serra M."/>
            <person name="Gomez A."/>
        </authorList>
    </citation>
    <scope>NUCLEOTIDE SEQUENCE [LARGE SCALE GENOMIC DNA]</scope>
    <source>
        <strain evidence="3">HYR1</strain>
    </source>
</reference>
<dbReference type="STRING" id="10195.A0A3M7SGL7"/>
<dbReference type="AlphaFoldDB" id="A0A3M7SGL7"/>
<evidence type="ECO:0000256" key="1">
    <source>
        <dbReference type="SAM" id="MobiDB-lite"/>
    </source>
</evidence>
<dbReference type="GO" id="GO:1990716">
    <property type="term" value="C:axonemal central apparatus"/>
    <property type="evidence" value="ECO:0007669"/>
    <property type="project" value="TreeGrafter"/>
</dbReference>
<feature type="compositionally biased region" description="Basic residues" evidence="1">
    <location>
        <begin position="223"/>
        <end position="236"/>
    </location>
</feature>
<protein>
    <submittedName>
        <fullName evidence="3">Sperm-associated antigen 17-like isoform X4</fullName>
    </submittedName>
</protein>
<name>A0A3M7SGL7_BRAPC</name>
<gene>
    <name evidence="3" type="ORF">BpHYR1_050197</name>
</gene>
<dbReference type="InterPro" id="IPR026173">
    <property type="entry name" value="SPAG17"/>
</dbReference>
<feature type="region of interest" description="Disordered" evidence="1">
    <location>
        <begin position="277"/>
        <end position="352"/>
    </location>
</feature>